<protein>
    <submittedName>
        <fullName evidence="1">Uncharacterized protein</fullName>
    </submittedName>
</protein>
<dbReference type="Proteomes" id="UP000053825">
    <property type="component" value="Unassembled WGS sequence"/>
</dbReference>
<evidence type="ECO:0000313" key="1">
    <source>
        <dbReference type="EMBL" id="KOC59898.1"/>
    </source>
</evidence>
<dbReference type="AlphaFoldDB" id="A0A0L7QMP8"/>
<reference evidence="1 2" key="1">
    <citation type="submission" date="2015-07" db="EMBL/GenBank/DDBJ databases">
        <title>The genome of Habropoda laboriosa.</title>
        <authorList>
            <person name="Pan H."/>
            <person name="Kapheim K."/>
        </authorList>
    </citation>
    <scope>NUCLEOTIDE SEQUENCE [LARGE SCALE GENOMIC DNA]</scope>
    <source>
        <strain evidence="1">0110345459</strain>
    </source>
</reference>
<name>A0A0L7QMP8_9HYME</name>
<evidence type="ECO:0000313" key="2">
    <source>
        <dbReference type="Proteomes" id="UP000053825"/>
    </source>
</evidence>
<proteinExistence type="predicted"/>
<sequence>MQNNNESFNSCVWHLAPKHIICGKKIFKIATYCAACIFNEGFALIVKIMDVMGVKIGPEAFTERQNAAPTEIADRRNSIGFKRGSNCFKSEISTE</sequence>
<dbReference type="EMBL" id="KQ414883">
    <property type="protein sequence ID" value="KOC59898.1"/>
    <property type="molecule type" value="Genomic_DNA"/>
</dbReference>
<accession>A0A0L7QMP8</accession>
<keyword evidence="2" id="KW-1185">Reference proteome</keyword>
<gene>
    <name evidence="1" type="ORF">WH47_10539</name>
</gene>
<organism evidence="1 2">
    <name type="scientific">Habropoda laboriosa</name>
    <dbReference type="NCBI Taxonomy" id="597456"/>
    <lineage>
        <taxon>Eukaryota</taxon>
        <taxon>Metazoa</taxon>
        <taxon>Ecdysozoa</taxon>
        <taxon>Arthropoda</taxon>
        <taxon>Hexapoda</taxon>
        <taxon>Insecta</taxon>
        <taxon>Pterygota</taxon>
        <taxon>Neoptera</taxon>
        <taxon>Endopterygota</taxon>
        <taxon>Hymenoptera</taxon>
        <taxon>Apocrita</taxon>
        <taxon>Aculeata</taxon>
        <taxon>Apoidea</taxon>
        <taxon>Anthophila</taxon>
        <taxon>Apidae</taxon>
        <taxon>Habropoda</taxon>
    </lineage>
</organism>